<reference evidence="1 2" key="1">
    <citation type="submission" date="2024-08" db="EMBL/GenBank/DDBJ databases">
        <title>Pantoea ronii - a newly identified human opportunistic pathogen.</title>
        <authorList>
            <person name="Keidar-Friedman D."/>
            <person name="Sorek N."/>
            <person name="Leshin-Carmel D."/>
            <person name="Tsur A."/>
            <person name="Amsalem M."/>
            <person name="Tolkach D."/>
            <person name="Brosh-Nissimov T."/>
        </authorList>
    </citation>
    <scope>NUCLEOTIDE SEQUENCE [LARGE SCALE GENOMIC DNA]</scope>
    <source>
        <strain evidence="1 2">AA23256</strain>
    </source>
</reference>
<dbReference type="RefSeq" id="WP_397216272.1">
    <property type="nucleotide sequence ID" value="NZ_JBGFSN010000005.1"/>
</dbReference>
<organism evidence="1 2">
    <name type="scientific">Pantoea osteomyelitidis</name>
    <dbReference type="NCBI Taxonomy" id="3230026"/>
    <lineage>
        <taxon>Bacteria</taxon>
        <taxon>Pseudomonadati</taxon>
        <taxon>Pseudomonadota</taxon>
        <taxon>Gammaproteobacteria</taxon>
        <taxon>Enterobacterales</taxon>
        <taxon>Erwiniaceae</taxon>
        <taxon>Pantoea</taxon>
    </lineage>
</organism>
<evidence type="ECO:0000313" key="2">
    <source>
        <dbReference type="Proteomes" id="UP001611251"/>
    </source>
</evidence>
<proteinExistence type="predicted"/>
<gene>
    <name evidence="1" type="ORF">ABU178_14900</name>
</gene>
<dbReference type="EMBL" id="JBGFSN010000005">
    <property type="protein sequence ID" value="MFH8135452.1"/>
    <property type="molecule type" value="Genomic_DNA"/>
</dbReference>
<dbReference type="Proteomes" id="UP001611251">
    <property type="component" value="Unassembled WGS sequence"/>
</dbReference>
<keyword evidence="2" id="KW-1185">Reference proteome</keyword>
<comment type="caution">
    <text evidence="1">The sequence shown here is derived from an EMBL/GenBank/DDBJ whole genome shotgun (WGS) entry which is preliminary data.</text>
</comment>
<accession>A0ABW7PYP3</accession>
<dbReference type="PANTHER" id="PTHR38433:SF1">
    <property type="entry name" value="DUF1641 DOMAIN-CONTAINING PROTEIN"/>
    <property type="match status" value="1"/>
</dbReference>
<protein>
    <submittedName>
        <fullName evidence="1">DUF1641 domain-containing protein</fullName>
    </submittedName>
</protein>
<sequence>MAERMHYQVPPTRTEPTAQEALDTLLESLHQHGFLRLANDLVRANSDIGKILAEGLNKPGSQNAIQNISLLFMMLSTIPPERLNHLLLALRAGVMAVKPASDETKQDSAAPGIRGVMKLLNDEDLWQGLRPIFAGVEAFAREMHKKEEKPITRYSGKESHE</sequence>
<evidence type="ECO:0000313" key="1">
    <source>
        <dbReference type="EMBL" id="MFH8135452.1"/>
    </source>
</evidence>
<dbReference type="PANTHER" id="PTHR38433">
    <property type="match status" value="1"/>
</dbReference>
<name>A0ABW7PYP3_9GAMM</name>